<feature type="compositionally biased region" description="Low complexity" evidence="2">
    <location>
        <begin position="302"/>
        <end position="325"/>
    </location>
</feature>
<feature type="compositionally biased region" description="Low complexity" evidence="2">
    <location>
        <begin position="239"/>
        <end position="261"/>
    </location>
</feature>
<dbReference type="OMA" id="WDMYLVP"/>
<dbReference type="EnsemblMetazoa" id="XM_038222320.1">
    <property type="protein sequence ID" value="XP_038078248.1"/>
    <property type="gene ID" value="LOC119745747"/>
</dbReference>
<dbReference type="InterPro" id="IPR031974">
    <property type="entry name" value="PDCD7"/>
</dbReference>
<protein>
    <recommendedName>
        <fullName evidence="5">Programmed cell death 7</fullName>
    </recommendedName>
</protein>
<keyword evidence="4" id="KW-1185">Reference proteome</keyword>
<name>A0A914BQ24_PATMI</name>
<feature type="region of interest" description="Disordered" evidence="2">
    <location>
        <begin position="502"/>
        <end position="530"/>
    </location>
</feature>
<feature type="compositionally biased region" description="Basic residues" evidence="2">
    <location>
        <begin position="506"/>
        <end position="520"/>
    </location>
</feature>
<dbReference type="GeneID" id="119745747"/>
<dbReference type="RefSeq" id="XP_038078249.1">
    <property type="nucleotide sequence ID" value="XM_038222321.1"/>
</dbReference>
<reference evidence="3" key="1">
    <citation type="submission" date="2022-11" db="UniProtKB">
        <authorList>
            <consortium name="EnsemblMetazoa"/>
        </authorList>
    </citation>
    <scope>IDENTIFICATION</scope>
</reference>
<feature type="compositionally biased region" description="Basic and acidic residues" evidence="2">
    <location>
        <begin position="1"/>
        <end position="20"/>
    </location>
</feature>
<evidence type="ECO:0000313" key="4">
    <source>
        <dbReference type="Proteomes" id="UP000887568"/>
    </source>
</evidence>
<feature type="region of interest" description="Disordered" evidence="2">
    <location>
        <begin position="166"/>
        <end position="411"/>
    </location>
</feature>
<feature type="compositionally biased region" description="Basic and acidic residues" evidence="2">
    <location>
        <begin position="397"/>
        <end position="409"/>
    </location>
</feature>
<dbReference type="InterPro" id="IPR052831">
    <property type="entry name" value="Apoptosis_promoter"/>
</dbReference>
<accession>A0A914BQ24</accession>
<feature type="compositionally biased region" description="Polar residues" evidence="2">
    <location>
        <begin position="21"/>
        <end position="47"/>
    </location>
</feature>
<evidence type="ECO:0000313" key="3">
    <source>
        <dbReference type="EnsemblMetazoa" id="XP_038078249.1"/>
    </source>
</evidence>
<feature type="region of interest" description="Disordered" evidence="2">
    <location>
        <begin position="115"/>
        <end position="150"/>
    </location>
</feature>
<dbReference type="EnsemblMetazoa" id="XM_038222321.1">
    <property type="protein sequence ID" value="XP_038078249.1"/>
    <property type="gene ID" value="LOC119745747"/>
</dbReference>
<feature type="compositionally biased region" description="Pro residues" evidence="2">
    <location>
        <begin position="227"/>
        <end position="238"/>
    </location>
</feature>
<dbReference type="Pfam" id="PF16021">
    <property type="entry name" value="PDCD7"/>
    <property type="match status" value="1"/>
</dbReference>
<dbReference type="EnsemblMetazoa" id="XM_038222319.1">
    <property type="protein sequence ID" value="XP_038078247.1"/>
    <property type="gene ID" value="LOC119745747"/>
</dbReference>
<dbReference type="AlphaFoldDB" id="A0A914BQ24"/>
<dbReference type="Proteomes" id="UP000887568">
    <property type="component" value="Unplaced"/>
</dbReference>
<feature type="compositionally biased region" description="Polar residues" evidence="2">
    <location>
        <begin position="132"/>
        <end position="146"/>
    </location>
</feature>
<proteinExistence type="predicted"/>
<feature type="compositionally biased region" description="Pro residues" evidence="2">
    <location>
        <begin position="329"/>
        <end position="348"/>
    </location>
</feature>
<feature type="region of interest" description="Disordered" evidence="2">
    <location>
        <begin position="1"/>
        <end position="75"/>
    </location>
</feature>
<organism evidence="3 4">
    <name type="scientific">Patiria miniata</name>
    <name type="common">Bat star</name>
    <name type="synonym">Asterina miniata</name>
    <dbReference type="NCBI Taxonomy" id="46514"/>
    <lineage>
        <taxon>Eukaryota</taxon>
        <taxon>Metazoa</taxon>
        <taxon>Echinodermata</taxon>
        <taxon>Eleutherozoa</taxon>
        <taxon>Asterozoa</taxon>
        <taxon>Asteroidea</taxon>
        <taxon>Valvatacea</taxon>
        <taxon>Valvatida</taxon>
        <taxon>Asterinidae</taxon>
        <taxon>Patiria</taxon>
    </lineage>
</organism>
<sequence length="750" mass="86743">MDENERRRTFRPPEHAEWSQHQEPNFTIQRTQHPQHQSGPSVNNQHLDQFLSGIRVEREREKSDNANVNTVGKIHMPMDASTRILQGTSPPGPSLPTSGPRFCSQLPFPVVNSNRPPFWQNPPPVIVKSQREQGPSHQSENSQSHWNRPDVARNVVNQDAQISLRKAEAFPPVPLPNRHHKMEESGSGTHHPQMLGEEGQQFPRPQFPPDNSFGQSQHFRRHHEPHPSGPHPSGPHPPGSSLSVQQPNGPHPSGQHPPGSHRFGQHPPEPHPAEPYQSALHQSGPRPFGPPGRLREPPQLPQAQSFHPHQQQQVQNRPRTFQGPRPLEPHPAGPRPPEPQFPPMPPAPALQQQLQQEGVTAGPFSGPDLNHPAPPSHQPFQRHGFPEPHPFPHPQAPKHEKSQREKDEEWVTGWLRKRKIGQSEKAREMKQKPITLEEGRQLVRDLLMALRQLKEQTDMLDRHINKDESSWQYECRRANRTKERVETLKARLFSKEATDQLENKMKKARKKRARLKRQRLEKHQMQEDVQTRRKEIHLRIDAELAKRLHAEQEKKREAELQEEVDKTLYEVRKKKQEVSQALELIKGLRKLRHLRKEAAQAKGVFTPRDSDISFDEKLRPLEELMSKQSVLYREEERVMQVMLEEEHEEYKEQEKKRQKKRLEEKAIKDKQAKMKLLFGKDDLVRPDDPMYPFQQFYTQAENNIHALVDIRHQWDQFLVPAEDPEGSAVPVSWVLPSEPSGEAWAAVLDS</sequence>
<keyword evidence="1" id="KW-0175">Coiled coil</keyword>
<evidence type="ECO:0000256" key="1">
    <source>
        <dbReference type="SAM" id="Coils"/>
    </source>
</evidence>
<dbReference type="GO" id="GO:0005689">
    <property type="term" value="C:U12-type spliceosomal complex"/>
    <property type="evidence" value="ECO:0007669"/>
    <property type="project" value="TreeGrafter"/>
</dbReference>
<feature type="compositionally biased region" description="Basic and acidic residues" evidence="2">
    <location>
        <begin position="521"/>
        <end position="530"/>
    </location>
</feature>
<feature type="compositionally biased region" description="Basic and acidic residues" evidence="2">
    <location>
        <begin position="55"/>
        <end position="64"/>
    </location>
</feature>
<dbReference type="PANTHER" id="PTHR48190">
    <property type="entry name" value="PROGRAMMED CELL DEATH PROTEIN 7"/>
    <property type="match status" value="1"/>
</dbReference>
<dbReference type="RefSeq" id="XP_038078248.1">
    <property type="nucleotide sequence ID" value="XM_038222320.1"/>
</dbReference>
<evidence type="ECO:0000256" key="2">
    <source>
        <dbReference type="SAM" id="MobiDB-lite"/>
    </source>
</evidence>
<dbReference type="OrthoDB" id="2289628at2759"/>
<dbReference type="RefSeq" id="XP_038078247.1">
    <property type="nucleotide sequence ID" value="XM_038222319.1"/>
</dbReference>
<feature type="coiled-coil region" evidence="1">
    <location>
        <begin position="633"/>
        <end position="672"/>
    </location>
</feature>
<evidence type="ECO:0008006" key="5">
    <source>
        <dbReference type="Google" id="ProtNLM"/>
    </source>
</evidence>
<dbReference type="PANTHER" id="PTHR48190:SF2">
    <property type="entry name" value="PROGRAMMED CELL DEATH PROTEIN 7"/>
    <property type="match status" value="1"/>
</dbReference>